<feature type="transmembrane region" description="Helical" evidence="7">
    <location>
        <begin position="474"/>
        <end position="494"/>
    </location>
</feature>
<feature type="transmembrane region" description="Helical" evidence="7">
    <location>
        <begin position="316"/>
        <end position="340"/>
    </location>
</feature>
<feature type="compositionally biased region" description="Basic and acidic residues" evidence="6">
    <location>
        <begin position="591"/>
        <end position="600"/>
    </location>
</feature>
<gene>
    <name evidence="8" type="ORF">PDIGIT_LOCUS3723</name>
</gene>
<keyword evidence="9" id="KW-1185">Reference proteome</keyword>
<name>A0A9W4XJE3_9PLEO</name>
<dbReference type="GO" id="GO:0005886">
    <property type="term" value="C:plasma membrane"/>
    <property type="evidence" value="ECO:0007669"/>
    <property type="project" value="TreeGrafter"/>
</dbReference>
<dbReference type="Proteomes" id="UP001152607">
    <property type="component" value="Unassembled WGS sequence"/>
</dbReference>
<evidence type="ECO:0000256" key="2">
    <source>
        <dbReference type="ARBA" id="ARBA00008974"/>
    </source>
</evidence>
<feature type="transmembrane region" description="Helical" evidence="7">
    <location>
        <begin position="109"/>
        <end position="127"/>
    </location>
</feature>
<dbReference type="InterPro" id="IPR001248">
    <property type="entry name" value="Pur-cyt_permease"/>
</dbReference>
<feature type="transmembrane region" description="Helical" evidence="7">
    <location>
        <begin position="365"/>
        <end position="385"/>
    </location>
</feature>
<evidence type="ECO:0000313" key="9">
    <source>
        <dbReference type="Proteomes" id="UP001152607"/>
    </source>
</evidence>
<evidence type="ECO:0000256" key="4">
    <source>
        <dbReference type="ARBA" id="ARBA00022989"/>
    </source>
</evidence>
<organism evidence="8 9">
    <name type="scientific">Periconia digitata</name>
    <dbReference type="NCBI Taxonomy" id="1303443"/>
    <lineage>
        <taxon>Eukaryota</taxon>
        <taxon>Fungi</taxon>
        <taxon>Dikarya</taxon>
        <taxon>Ascomycota</taxon>
        <taxon>Pezizomycotina</taxon>
        <taxon>Dothideomycetes</taxon>
        <taxon>Pleosporomycetidae</taxon>
        <taxon>Pleosporales</taxon>
        <taxon>Massarineae</taxon>
        <taxon>Periconiaceae</taxon>
        <taxon>Periconia</taxon>
    </lineage>
</organism>
<evidence type="ECO:0000256" key="6">
    <source>
        <dbReference type="SAM" id="MobiDB-lite"/>
    </source>
</evidence>
<feature type="transmembrane region" description="Helical" evidence="7">
    <location>
        <begin position="148"/>
        <end position="167"/>
    </location>
</feature>
<dbReference type="PANTHER" id="PTHR30618:SF0">
    <property type="entry name" value="PURINE-URACIL PERMEASE NCS1"/>
    <property type="match status" value="1"/>
</dbReference>
<dbReference type="InterPro" id="IPR045225">
    <property type="entry name" value="Uracil/uridine/allantoin_perm"/>
</dbReference>
<dbReference type="EMBL" id="CAOQHR010000002">
    <property type="protein sequence ID" value="CAI6324233.1"/>
    <property type="molecule type" value="Genomic_DNA"/>
</dbReference>
<feature type="transmembrane region" description="Helical" evidence="7">
    <location>
        <begin position="430"/>
        <end position="454"/>
    </location>
</feature>
<evidence type="ECO:0000256" key="7">
    <source>
        <dbReference type="SAM" id="Phobius"/>
    </source>
</evidence>
<dbReference type="Gene3D" id="1.10.4160.10">
    <property type="entry name" value="Hydantoin permease"/>
    <property type="match status" value="1"/>
</dbReference>
<evidence type="ECO:0000313" key="8">
    <source>
        <dbReference type="EMBL" id="CAI6324233.1"/>
    </source>
</evidence>
<comment type="subcellular location">
    <subcellularLocation>
        <location evidence="1">Membrane</location>
        <topology evidence="1">Multi-pass membrane protein</topology>
    </subcellularLocation>
</comment>
<evidence type="ECO:0000256" key="3">
    <source>
        <dbReference type="ARBA" id="ARBA00022692"/>
    </source>
</evidence>
<dbReference type="GO" id="GO:0015205">
    <property type="term" value="F:nucleobase transmembrane transporter activity"/>
    <property type="evidence" value="ECO:0007669"/>
    <property type="project" value="TreeGrafter"/>
</dbReference>
<dbReference type="OrthoDB" id="2018619at2759"/>
<keyword evidence="4 7" id="KW-1133">Transmembrane helix</keyword>
<feature type="transmembrane region" description="Helical" evidence="7">
    <location>
        <begin position="406"/>
        <end position="424"/>
    </location>
</feature>
<keyword evidence="5 7" id="KW-0472">Membrane</keyword>
<dbReference type="AlphaFoldDB" id="A0A9W4XJE3"/>
<proteinExistence type="inferred from homology"/>
<feature type="region of interest" description="Disordered" evidence="6">
    <location>
        <begin position="569"/>
        <end position="600"/>
    </location>
</feature>
<dbReference type="CDD" id="cd11482">
    <property type="entry name" value="SLC-NCS1sbd_NRT1-like"/>
    <property type="match status" value="1"/>
</dbReference>
<evidence type="ECO:0000256" key="5">
    <source>
        <dbReference type="ARBA" id="ARBA00023136"/>
    </source>
</evidence>
<comment type="similarity">
    <text evidence="2">Belongs to the purine-cytosine permease (2.A.39) family.</text>
</comment>
<comment type="caution">
    <text evidence="8">The sequence shown here is derived from an EMBL/GenBank/DDBJ whole genome shotgun (WGS) entry which is preliminary data.</text>
</comment>
<feature type="transmembrane region" description="Helical" evidence="7">
    <location>
        <begin position="229"/>
        <end position="248"/>
    </location>
</feature>
<accession>A0A9W4XJE3</accession>
<protein>
    <recommendedName>
        <fullName evidence="10">Allantoin permease</fullName>
    </recommendedName>
</protein>
<dbReference type="PANTHER" id="PTHR30618">
    <property type="entry name" value="NCS1 FAMILY PURINE/PYRIMIDINE TRANSPORTER"/>
    <property type="match status" value="1"/>
</dbReference>
<evidence type="ECO:0000256" key="1">
    <source>
        <dbReference type="ARBA" id="ARBA00004141"/>
    </source>
</evidence>
<keyword evidence="3 7" id="KW-0812">Transmembrane</keyword>
<dbReference type="Pfam" id="PF02133">
    <property type="entry name" value="Transp_cyt_pur"/>
    <property type="match status" value="1"/>
</dbReference>
<evidence type="ECO:0008006" key="10">
    <source>
        <dbReference type="Google" id="ProtNLM"/>
    </source>
</evidence>
<sequence>MQLRSRDIWLNHTSYTMGRIEIPTKHRLAAPFKSKEAFVDFARAPQGNDGTTVGNSKWSNKDLDPTPVEDRTWTWYNLPLYWFSNQFSLVGWNTGSALVTVGLTWQQSFVSACIGSFLAAVVVVFMARPGAKYHIGFPVLARSVMGMYGSYFFVFIRAVVCIIWYGIQTFYAGNILSVMLRCIFGSSWDNFANTLPASANVTSKQLLTFFLAWLMEFPFMWVHPKNIHYIFTVKGFVMPIAAFAVFGWCMKNGGGLRSMDLASAEGEFSASKTPLGWSIMAGINTIFGSLSPMLVNQPDLARYCKKPRDAGSIQGVSVFVASVIVFFLGMASTTSIQAVWGEAYWNVWDLFEAILDHHFTSGARAGVFFAALAFYLGVFATNFGANSIPFGSDMTGLFPKWLTIRRGQVLCAVLGVIVQPWQLMANASAFLSFLGSYSIFMAPLCAVIMVDYFIVRKGNVHIPSCYIGNKSGLYWFWSGVNWVGAAAWLLGTTMGIPGLIGQYQPQLISDAARYMYMMGWLLTFFTSAILYYVATAFIKPRIFPSGFEGTPLKFEWLANEGREGFFDGERDGGDVYYPSTPPVTDGEEVEVGEKSGRAKM</sequence>
<feature type="transmembrane region" description="Helical" evidence="7">
    <location>
        <begin position="514"/>
        <end position="534"/>
    </location>
</feature>
<feature type="transmembrane region" description="Helical" evidence="7">
    <location>
        <begin position="275"/>
        <end position="295"/>
    </location>
</feature>
<reference evidence="8" key="1">
    <citation type="submission" date="2023-01" db="EMBL/GenBank/DDBJ databases">
        <authorList>
            <person name="Van Ghelder C."/>
            <person name="Rancurel C."/>
        </authorList>
    </citation>
    <scope>NUCLEOTIDE SEQUENCE</scope>
    <source>
        <strain evidence="8">CNCM I-4278</strain>
    </source>
</reference>